<dbReference type="SUPFAM" id="SSF111369">
    <property type="entry name" value="HlyD-like secretion proteins"/>
    <property type="match status" value="2"/>
</dbReference>
<organism evidence="5 6">
    <name type="scientific">Endosaccharibacter trunci</name>
    <dbReference type="NCBI Taxonomy" id="2812733"/>
    <lineage>
        <taxon>Bacteria</taxon>
        <taxon>Pseudomonadati</taxon>
        <taxon>Pseudomonadota</taxon>
        <taxon>Alphaproteobacteria</taxon>
        <taxon>Acetobacterales</taxon>
        <taxon>Acetobacteraceae</taxon>
        <taxon>Endosaccharibacter</taxon>
    </lineage>
</organism>
<evidence type="ECO:0000313" key="5">
    <source>
        <dbReference type="EMBL" id="MCQ8279814.1"/>
    </source>
</evidence>
<feature type="signal peptide" evidence="3">
    <location>
        <begin position="1"/>
        <end position="19"/>
    </location>
</feature>
<protein>
    <submittedName>
        <fullName evidence="5">HlyD family secretion protein</fullName>
    </submittedName>
</protein>
<feature type="coiled-coil region" evidence="1">
    <location>
        <begin position="172"/>
        <end position="206"/>
    </location>
</feature>
<feature type="domain" description="Multidrug resistance protein MdtA-like barrel-sandwich hybrid" evidence="4">
    <location>
        <begin position="48"/>
        <end position="241"/>
    </location>
</feature>
<dbReference type="Proteomes" id="UP001524587">
    <property type="component" value="Unassembled WGS sequence"/>
</dbReference>
<proteinExistence type="predicted"/>
<dbReference type="Gene3D" id="1.10.287.470">
    <property type="entry name" value="Helix hairpin bin"/>
    <property type="match status" value="1"/>
</dbReference>
<reference evidence="5 6" key="1">
    <citation type="submission" date="2022-06" db="EMBL/GenBank/DDBJ databases">
        <title>Endosaccharibacter gen. nov., sp. nov., endophytic bacteria isolated from sugarcane.</title>
        <authorList>
            <person name="Pitiwittayakul N."/>
            <person name="Yukphan P."/>
            <person name="Charoenyingcharoen P."/>
            <person name="Tanasupawat S."/>
        </authorList>
    </citation>
    <scope>NUCLEOTIDE SEQUENCE [LARGE SCALE GENOMIC DNA]</scope>
    <source>
        <strain evidence="5 6">KSS8</strain>
    </source>
</reference>
<dbReference type="Gene3D" id="2.40.50.100">
    <property type="match status" value="1"/>
</dbReference>
<evidence type="ECO:0000256" key="2">
    <source>
        <dbReference type="SAM" id="MobiDB-lite"/>
    </source>
</evidence>
<name>A0ABT1WAA2_9PROT</name>
<dbReference type="InterPro" id="IPR058625">
    <property type="entry name" value="MdtA-like_BSH"/>
</dbReference>
<dbReference type="InterPro" id="IPR050739">
    <property type="entry name" value="MFP"/>
</dbReference>
<feature type="chain" id="PRO_5046036404" evidence="3">
    <location>
        <begin position="20"/>
        <end position="357"/>
    </location>
</feature>
<dbReference type="Gene3D" id="2.40.30.170">
    <property type="match status" value="1"/>
</dbReference>
<feature type="region of interest" description="Disordered" evidence="2">
    <location>
        <begin position="337"/>
        <end position="357"/>
    </location>
</feature>
<accession>A0ABT1WAA2</accession>
<evidence type="ECO:0000256" key="3">
    <source>
        <dbReference type="SAM" id="SignalP"/>
    </source>
</evidence>
<dbReference type="EMBL" id="JAMSKV010000017">
    <property type="protein sequence ID" value="MCQ8279814.1"/>
    <property type="molecule type" value="Genomic_DNA"/>
</dbReference>
<keyword evidence="3" id="KW-0732">Signal</keyword>
<evidence type="ECO:0000259" key="4">
    <source>
        <dbReference type="Pfam" id="PF25917"/>
    </source>
</evidence>
<evidence type="ECO:0000313" key="6">
    <source>
        <dbReference type="Proteomes" id="UP001524587"/>
    </source>
</evidence>
<dbReference type="PANTHER" id="PTHR30386">
    <property type="entry name" value="MEMBRANE FUSION SUBUNIT OF EMRAB-TOLC MULTIDRUG EFFLUX PUMP"/>
    <property type="match status" value="1"/>
</dbReference>
<dbReference type="RefSeq" id="WP_422865304.1">
    <property type="nucleotide sequence ID" value="NZ_JAMSKV010000017.1"/>
</dbReference>
<dbReference type="Pfam" id="PF25917">
    <property type="entry name" value="BSH_RND"/>
    <property type="match status" value="1"/>
</dbReference>
<keyword evidence="1" id="KW-0175">Coiled coil</keyword>
<dbReference type="PANTHER" id="PTHR30386:SF24">
    <property type="entry name" value="MULTIDRUG RESISTANCE EFFLUX PUMP"/>
    <property type="match status" value="1"/>
</dbReference>
<comment type="caution">
    <text evidence="5">The sequence shown here is derived from an EMBL/GenBank/DDBJ whole genome shotgun (WGS) entry which is preliminary data.</text>
</comment>
<evidence type="ECO:0000256" key="1">
    <source>
        <dbReference type="SAM" id="Coils"/>
    </source>
</evidence>
<gene>
    <name evidence="5" type="ORF">NFI95_15315</name>
</gene>
<feature type="compositionally biased region" description="Polar residues" evidence="2">
    <location>
        <begin position="340"/>
        <end position="351"/>
    </location>
</feature>
<keyword evidence="6" id="KW-1185">Reference proteome</keyword>
<sequence>MTLKNKFLLAGGIATCAVAAVVVDYALAGNGRLQYTDDAYVTADFSVIAPKISGLIDRVEVDDNERVHAGQELAHIDDRDYRAALAAADAAYAAAQADAENAQATLARQQPIIDQANAVVRADDAALNFARANATRYRNLSSGGAGTVEQQQQSASQLAQAVAARERDAAAAAAATRQVAVLQAAVDQAAANVKRTQAALDQARLNLSYTHILAPVDGVVGMRGVRVGNYVSPGSALLAVVPLGASTYVLANFQETQLTNIHRGQHVRVTVDSFPGQALNATVDSLAPASGVTFSPIPPDNATGNFTKVVQRIPLKILFDPGQPLLQRLRVGMSVEARVDTTSTPQETSASAGAGSR</sequence>